<dbReference type="Proteomes" id="UP000799777">
    <property type="component" value="Unassembled WGS sequence"/>
</dbReference>
<name>A0A9P4H3F4_9PLEO</name>
<evidence type="ECO:0000256" key="1">
    <source>
        <dbReference type="SAM" id="MobiDB-lite"/>
    </source>
</evidence>
<evidence type="ECO:0000313" key="2">
    <source>
        <dbReference type="EMBL" id="KAF2027518.1"/>
    </source>
</evidence>
<evidence type="ECO:0000313" key="3">
    <source>
        <dbReference type="Proteomes" id="UP000799777"/>
    </source>
</evidence>
<accession>A0A9P4H3F4</accession>
<keyword evidence="3" id="KW-1185">Reference proteome</keyword>
<dbReference type="AlphaFoldDB" id="A0A9P4H3F4"/>
<dbReference type="EMBL" id="ML978225">
    <property type="protein sequence ID" value="KAF2027518.1"/>
    <property type="molecule type" value="Genomic_DNA"/>
</dbReference>
<protein>
    <submittedName>
        <fullName evidence="2">Uncharacterized protein</fullName>
    </submittedName>
</protein>
<gene>
    <name evidence="2" type="ORF">EK21DRAFT_71764</name>
</gene>
<organism evidence="2 3">
    <name type="scientific">Setomelanomma holmii</name>
    <dbReference type="NCBI Taxonomy" id="210430"/>
    <lineage>
        <taxon>Eukaryota</taxon>
        <taxon>Fungi</taxon>
        <taxon>Dikarya</taxon>
        <taxon>Ascomycota</taxon>
        <taxon>Pezizomycotina</taxon>
        <taxon>Dothideomycetes</taxon>
        <taxon>Pleosporomycetidae</taxon>
        <taxon>Pleosporales</taxon>
        <taxon>Pleosporineae</taxon>
        <taxon>Phaeosphaeriaceae</taxon>
        <taxon>Setomelanomma</taxon>
    </lineage>
</organism>
<sequence length="156" mass="17976">MRTTYIGAAQRQSKSHPQSPPLHLHFDQSESFFVGQGEVGTTSGWDARDEKWTAEKSVHEIVAWEPHRKDHKLVGEKYLDEDSIAQAHPDGVPEPMDRLFFENLLRYLSDVTEEKATLSLIQVMLMQHATASALVLFPTAWWLGPLRWWVPWELRA</sequence>
<reference evidence="2" key="1">
    <citation type="journal article" date="2020" name="Stud. Mycol.">
        <title>101 Dothideomycetes genomes: a test case for predicting lifestyles and emergence of pathogens.</title>
        <authorList>
            <person name="Haridas S."/>
            <person name="Albert R."/>
            <person name="Binder M."/>
            <person name="Bloem J."/>
            <person name="Labutti K."/>
            <person name="Salamov A."/>
            <person name="Andreopoulos B."/>
            <person name="Baker S."/>
            <person name="Barry K."/>
            <person name="Bills G."/>
            <person name="Bluhm B."/>
            <person name="Cannon C."/>
            <person name="Castanera R."/>
            <person name="Culley D."/>
            <person name="Daum C."/>
            <person name="Ezra D."/>
            <person name="Gonzalez J."/>
            <person name="Henrissat B."/>
            <person name="Kuo A."/>
            <person name="Liang C."/>
            <person name="Lipzen A."/>
            <person name="Lutzoni F."/>
            <person name="Magnuson J."/>
            <person name="Mondo S."/>
            <person name="Nolan M."/>
            <person name="Ohm R."/>
            <person name="Pangilinan J."/>
            <person name="Park H.-J."/>
            <person name="Ramirez L."/>
            <person name="Alfaro M."/>
            <person name="Sun H."/>
            <person name="Tritt A."/>
            <person name="Yoshinaga Y."/>
            <person name="Zwiers L.-H."/>
            <person name="Turgeon B."/>
            <person name="Goodwin S."/>
            <person name="Spatafora J."/>
            <person name="Crous P."/>
            <person name="Grigoriev I."/>
        </authorList>
    </citation>
    <scope>NUCLEOTIDE SEQUENCE</scope>
    <source>
        <strain evidence="2">CBS 110217</strain>
    </source>
</reference>
<comment type="caution">
    <text evidence="2">The sequence shown here is derived from an EMBL/GenBank/DDBJ whole genome shotgun (WGS) entry which is preliminary data.</text>
</comment>
<feature type="region of interest" description="Disordered" evidence="1">
    <location>
        <begin position="1"/>
        <end position="22"/>
    </location>
</feature>
<proteinExistence type="predicted"/>
<dbReference type="OrthoDB" id="9976870at2759"/>